<dbReference type="Pfam" id="PF04794">
    <property type="entry name" value="YdjC"/>
    <property type="match status" value="1"/>
</dbReference>
<evidence type="ECO:0000256" key="5">
    <source>
        <dbReference type="ARBA" id="ARBA00022723"/>
    </source>
</evidence>
<comment type="similarity">
    <text evidence="3">Belongs to the YdjC deacetylase family.</text>
</comment>
<name>A0A7D9IAL1_PARCT</name>
<evidence type="ECO:0000256" key="6">
    <source>
        <dbReference type="ARBA" id="ARBA00022801"/>
    </source>
</evidence>
<dbReference type="PANTHER" id="PTHR31609">
    <property type="entry name" value="YDJC DEACETYLASE FAMILY MEMBER"/>
    <property type="match status" value="1"/>
</dbReference>
<dbReference type="OrthoDB" id="8908051at2759"/>
<keyword evidence="8" id="KW-0119">Carbohydrate metabolism</keyword>
<dbReference type="GO" id="GO:0046872">
    <property type="term" value="F:metal ion binding"/>
    <property type="evidence" value="ECO:0007669"/>
    <property type="project" value="UniProtKB-KW"/>
</dbReference>
<organism evidence="9 10">
    <name type="scientific">Paramuricea clavata</name>
    <name type="common">Red gorgonian</name>
    <name type="synonym">Violescent sea-whip</name>
    <dbReference type="NCBI Taxonomy" id="317549"/>
    <lineage>
        <taxon>Eukaryota</taxon>
        <taxon>Metazoa</taxon>
        <taxon>Cnidaria</taxon>
        <taxon>Anthozoa</taxon>
        <taxon>Octocorallia</taxon>
        <taxon>Malacalcyonacea</taxon>
        <taxon>Plexauridae</taxon>
        <taxon>Paramuricea</taxon>
    </lineage>
</organism>
<dbReference type="GO" id="GO:0019213">
    <property type="term" value="F:deacetylase activity"/>
    <property type="evidence" value="ECO:0007669"/>
    <property type="project" value="TreeGrafter"/>
</dbReference>
<keyword evidence="10" id="KW-1185">Reference proteome</keyword>
<evidence type="ECO:0000313" key="10">
    <source>
        <dbReference type="Proteomes" id="UP001152795"/>
    </source>
</evidence>
<evidence type="ECO:0000256" key="3">
    <source>
        <dbReference type="ARBA" id="ARBA00008843"/>
    </source>
</evidence>
<accession>A0A7D9IAL1</accession>
<dbReference type="InterPro" id="IPR011330">
    <property type="entry name" value="Glyco_hydro/deAcase_b/a-brl"/>
</dbReference>
<comment type="function">
    <text evidence="2">Probably catalyzes the deacetylation of acetylated carbohydrates an important step in the degradation of oligosaccharides.</text>
</comment>
<dbReference type="AlphaFoldDB" id="A0A7D9IAL1"/>
<proteinExistence type="inferred from homology"/>
<evidence type="ECO:0000256" key="4">
    <source>
        <dbReference type="ARBA" id="ARBA00018477"/>
    </source>
</evidence>
<dbReference type="InterPro" id="IPR006879">
    <property type="entry name" value="YdjC-like"/>
</dbReference>
<evidence type="ECO:0000256" key="7">
    <source>
        <dbReference type="ARBA" id="ARBA00022842"/>
    </source>
</evidence>
<evidence type="ECO:0000256" key="1">
    <source>
        <dbReference type="ARBA" id="ARBA00001946"/>
    </source>
</evidence>
<reference evidence="9" key="1">
    <citation type="submission" date="2020-04" db="EMBL/GenBank/DDBJ databases">
        <authorList>
            <person name="Alioto T."/>
            <person name="Alioto T."/>
            <person name="Gomez Garrido J."/>
        </authorList>
    </citation>
    <scope>NUCLEOTIDE SEQUENCE</scope>
    <source>
        <strain evidence="9">A484AB</strain>
    </source>
</reference>
<sequence length="309" mass="34672">MKPENSFNSLKEDGLLASDAPKREYLIVTADDFGYAQQRDKGIIEAFNNGIITRASLLVNGFSARTTAVKLAQEHGLILGIHLNLTEGKPVSENGNTSLTSEGNCFFRGKFGFRDALSRGEINMSHVENEVKAQIETFIGHVGYRPNHVDGHQHIHVLPEIRDVIAEVMNLYSLNQIRIPFESELGRWFDGNNDFYNKVFEDASTAMDIYTKYHIRFPALFMGISLMGKHTNVERIIQTYKATKTQQQPPPSICEFMVHPGYPCVGNQGGCGQGPDEFACSTEREHELNVLCNSKLKRTLTEFNVKLIS</sequence>
<dbReference type="PANTHER" id="PTHR31609:SF1">
    <property type="entry name" value="CARBOHYDRATE DEACETYLASE"/>
    <property type="match status" value="1"/>
</dbReference>
<evidence type="ECO:0000256" key="2">
    <source>
        <dbReference type="ARBA" id="ARBA00003451"/>
    </source>
</evidence>
<dbReference type="GO" id="GO:0016787">
    <property type="term" value="F:hydrolase activity"/>
    <property type="evidence" value="ECO:0007669"/>
    <property type="project" value="UniProtKB-KW"/>
</dbReference>
<dbReference type="SUPFAM" id="SSF88713">
    <property type="entry name" value="Glycoside hydrolase/deacetylase"/>
    <property type="match status" value="1"/>
</dbReference>
<comment type="cofactor">
    <cofactor evidence="1">
        <name>Mg(2+)</name>
        <dbReference type="ChEBI" id="CHEBI:18420"/>
    </cofactor>
</comment>
<evidence type="ECO:0000256" key="8">
    <source>
        <dbReference type="ARBA" id="ARBA00023277"/>
    </source>
</evidence>
<dbReference type="GO" id="GO:0005975">
    <property type="term" value="P:carbohydrate metabolic process"/>
    <property type="evidence" value="ECO:0007669"/>
    <property type="project" value="InterPro"/>
</dbReference>
<evidence type="ECO:0000313" key="9">
    <source>
        <dbReference type="EMBL" id="CAB4004951.1"/>
    </source>
</evidence>
<protein>
    <recommendedName>
        <fullName evidence="4">Carbohydrate deacetylase</fullName>
    </recommendedName>
</protein>
<dbReference type="Gene3D" id="3.20.20.370">
    <property type="entry name" value="Glycoside hydrolase/deacetylase"/>
    <property type="match status" value="1"/>
</dbReference>
<keyword evidence="6" id="KW-0378">Hydrolase</keyword>
<dbReference type="Proteomes" id="UP001152795">
    <property type="component" value="Unassembled WGS sequence"/>
</dbReference>
<gene>
    <name evidence="9" type="ORF">PACLA_8A078714</name>
</gene>
<keyword evidence="5" id="KW-0479">Metal-binding</keyword>
<comment type="caution">
    <text evidence="9">The sequence shown here is derived from an EMBL/GenBank/DDBJ whole genome shotgun (WGS) entry which is preliminary data.</text>
</comment>
<dbReference type="EMBL" id="CACRXK020005057">
    <property type="protein sequence ID" value="CAB4004951.1"/>
    <property type="molecule type" value="Genomic_DNA"/>
</dbReference>
<keyword evidence="7" id="KW-0460">Magnesium</keyword>